<dbReference type="PANTHER" id="PTHR43798:SF33">
    <property type="entry name" value="HYDROLASE, PUTATIVE (AFU_ORTHOLOGUE AFUA_2G14860)-RELATED"/>
    <property type="match status" value="1"/>
</dbReference>
<evidence type="ECO:0000313" key="2">
    <source>
        <dbReference type="EMBL" id="WNG50173.1"/>
    </source>
</evidence>
<proteinExistence type="predicted"/>
<keyword evidence="2" id="KW-0378">Hydrolase</keyword>
<dbReference type="PANTHER" id="PTHR43798">
    <property type="entry name" value="MONOACYLGLYCEROL LIPASE"/>
    <property type="match status" value="1"/>
</dbReference>
<evidence type="ECO:0000259" key="1">
    <source>
        <dbReference type="Pfam" id="PF00561"/>
    </source>
</evidence>
<sequence length="286" mass="31352">MPSSFEALTVDAHGLALHVRQRNAAGTPAVVFLHGWLDHSHSFDLVAEHLPESWRLLLLDFRGMGRSAWLPRHANYQFADYLVDVEAVVRATGVEAVHLVGHSLGGIVATAYAAARPSRVLSITLIESLGPTGGPPENALVRLSGFLEDLERAPNRKRYPSVEAAAARLRENNPSLPEHAALHLARHGTEPVEEGVAFTFDPAHRRRFAFGYDDAQWLAISSAVTCPMQLILGSEGFRFDDERSRARLAALRQLRPPLTLPGGHHVHLEQPKAVAQALGQFIPPTR</sequence>
<protein>
    <submittedName>
        <fullName evidence="2">Alpha/beta hydrolase</fullName>
    </submittedName>
</protein>
<feature type="domain" description="AB hydrolase-1" evidence="1">
    <location>
        <begin position="28"/>
        <end position="168"/>
    </location>
</feature>
<dbReference type="InterPro" id="IPR000073">
    <property type="entry name" value="AB_hydrolase_1"/>
</dbReference>
<reference evidence="2 3" key="1">
    <citation type="submission" date="2019-08" db="EMBL/GenBank/DDBJ databases">
        <title>Archangium and Cystobacter genomes.</title>
        <authorList>
            <person name="Chen I.-C.K."/>
            <person name="Wielgoss S."/>
        </authorList>
    </citation>
    <scope>NUCLEOTIDE SEQUENCE [LARGE SCALE GENOMIC DNA]</scope>
    <source>
        <strain evidence="2 3">Cbm 6</strain>
    </source>
</reference>
<dbReference type="Pfam" id="PF00561">
    <property type="entry name" value="Abhydrolase_1"/>
    <property type="match status" value="1"/>
</dbReference>
<evidence type="ECO:0000313" key="3">
    <source>
        <dbReference type="Proteomes" id="UP001611383"/>
    </source>
</evidence>
<dbReference type="InterPro" id="IPR050266">
    <property type="entry name" value="AB_hydrolase_sf"/>
</dbReference>
<organism evidence="2 3">
    <name type="scientific">Archangium minus</name>
    <dbReference type="NCBI Taxonomy" id="83450"/>
    <lineage>
        <taxon>Bacteria</taxon>
        <taxon>Pseudomonadati</taxon>
        <taxon>Myxococcota</taxon>
        <taxon>Myxococcia</taxon>
        <taxon>Myxococcales</taxon>
        <taxon>Cystobacterineae</taxon>
        <taxon>Archangiaceae</taxon>
        <taxon>Archangium</taxon>
    </lineage>
</organism>
<dbReference type="GO" id="GO:0016787">
    <property type="term" value="F:hydrolase activity"/>
    <property type="evidence" value="ECO:0007669"/>
    <property type="project" value="UniProtKB-KW"/>
</dbReference>
<dbReference type="RefSeq" id="WP_395808933.1">
    <property type="nucleotide sequence ID" value="NZ_CP043494.1"/>
</dbReference>
<dbReference type="InterPro" id="IPR029058">
    <property type="entry name" value="AB_hydrolase_fold"/>
</dbReference>
<dbReference type="Proteomes" id="UP001611383">
    <property type="component" value="Chromosome"/>
</dbReference>
<dbReference type="Gene3D" id="3.40.50.1820">
    <property type="entry name" value="alpha/beta hydrolase"/>
    <property type="match status" value="1"/>
</dbReference>
<dbReference type="EMBL" id="CP043494">
    <property type="protein sequence ID" value="WNG50173.1"/>
    <property type="molecule type" value="Genomic_DNA"/>
</dbReference>
<name>A0ABY9X434_9BACT</name>
<gene>
    <name evidence="2" type="ORF">F0U60_43140</name>
</gene>
<accession>A0ABY9X434</accession>
<dbReference type="PRINTS" id="PR00111">
    <property type="entry name" value="ABHYDROLASE"/>
</dbReference>
<keyword evidence="3" id="KW-1185">Reference proteome</keyword>
<dbReference type="SUPFAM" id="SSF53474">
    <property type="entry name" value="alpha/beta-Hydrolases"/>
    <property type="match status" value="1"/>
</dbReference>